<protein>
    <submittedName>
        <fullName evidence="6">Unannotated protein</fullName>
    </submittedName>
</protein>
<gene>
    <name evidence="6" type="ORF">UFOPK3992_00015</name>
</gene>
<evidence type="ECO:0000256" key="2">
    <source>
        <dbReference type="ARBA" id="ARBA00022722"/>
    </source>
</evidence>
<dbReference type="GO" id="GO:0046872">
    <property type="term" value="F:metal ion binding"/>
    <property type="evidence" value="ECO:0007669"/>
    <property type="project" value="UniProtKB-KW"/>
</dbReference>
<organism evidence="6">
    <name type="scientific">freshwater metagenome</name>
    <dbReference type="NCBI Taxonomy" id="449393"/>
    <lineage>
        <taxon>unclassified sequences</taxon>
        <taxon>metagenomes</taxon>
        <taxon>ecological metagenomes</taxon>
    </lineage>
</organism>
<dbReference type="Pfam" id="PF01850">
    <property type="entry name" value="PIN"/>
    <property type="match status" value="1"/>
</dbReference>
<accession>A0A6J7NIW9</accession>
<dbReference type="GO" id="GO:0016788">
    <property type="term" value="F:hydrolase activity, acting on ester bonds"/>
    <property type="evidence" value="ECO:0007669"/>
    <property type="project" value="InterPro"/>
</dbReference>
<name>A0A6J7NIW9_9ZZZZ</name>
<reference evidence="6" key="1">
    <citation type="submission" date="2020-05" db="EMBL/GenBank/DDBJ databases">
        <authorList>
            <person name="Chiriac C."/>
            <person name="Salcher M."/>
            <person name="Ghai R."/>
            <person name="Kavagutti S V."/>
        </authorList>
    </citation>
    <scope>NUCLEOTIDE SEQUENCE</scope>
</reference>
<keyword evidence="2" id="KW-0540">Nuclease</keyword>
<dbReference type="InterPro" id="IPR006226">
    <property type="entry name" value="Mtu_PIN"/>
</dbReference>
<dbReference type="HAMAP" id="MF_00265">
    <property type="entry name" value="VapC_Nob1"/>
    <property type="match status" value="1"/>
</dbReference>
<proteinExistence type="inferred from homology"/>
<evidence type="ECO:0000256" key="4">
    <source>
        <dbReference type="ARBA" id="ARBA00022801"/>
    </source>
</evidence>
<dbReference type="AlphaFoldDB" id="A0A6J7NIW9"/>
<dbReference type="InterPro" id="IPR029060">
    <property type="entry name" value="PIN-like_dom_sf"/>
</dbReference>
<dbReference type="EMBL" id="CAFBOZ010000001">
    <property type="protein sequence ID" value="CAB4990513.1"/>
    <property type="molecule type" value="Genomic_DNA"/>
</dbReference>
<evidence type="ECO:0000259" key="5">
    <source>
        <dbReference type="Pfam" id="PF01850"/>
    </source>
</evidence>
<dbReference type="InterPro" id="IPR022907">
    <property type="entry name" value="VapC_family"/>
</dbReference>
<dbReference type="Gene3D" id="3.40.50.1010">
    <property type="entry name" value="5'-nuclease"/>
    <property type="match status" value="1"/>
</dbReference>
<dbReference type="GO" id="GO:0045926">
    <property type="term" value="P:negative regulation of growth"/>
    <property type="evidence" value="ECO:0007669"/>
    <property type="project" value="UniProtKB-ARBA"/>
</dbReference>
<keyword evidence="3" id="KW-0479">Metal-binding</keyword>
<evidence type="ECO:0000256" key="1">
    <source>
        <dbReference type="ARBA" id="ARBA00022649"/>
    </source>
</evidence>
<dbReference type="NCBIfam" id="TIGR00028">
    <property type="entry name" value="Mtu_PIN_fam"/>
    <property type="match status" value="1"/>
</dbReference>
<dbReference type="InterPro" id="IPR002716">
    <property type="entry name" value="PIN_dom"/>
</dbReference>
<keyword evidence="4" id="KW-0378">Hydrolase</keyword>
<evidence type="ECO:0000256" key="3">
    <source>
        <dbReference type="ARBA" id="ARBA00022723"/>
    </source>
</evidence>
<dbReference type="GO" id="GO:0004540">
    <property type="term" value="F:RNA nuclease activity"/>
    <property type="evidence" value="ECO:0007669"/>
    <property type="project" value="InterPro"/>
</dbReference>
<keyword evidence="1" id="KW-1277">Toxin-antitoxin system</keyword>
<evidence type="ECO:0000313" key="6">
    <source>
        <dbReference type="EMBL" id="CAB4990513.1"/>
    </source>
</evidence>
<feature type="domain" description="PIN" evidence="5">
    <location>
        <begin position="1"/>
        <end position="131"/>
    </location>
</feature>
<sequence>MLLDANILLYAVDSASPQHSACSSWLEGALNAPRRVAIPWQSIGAFLRISTHPRIAPNPLTATEAWGFVDDWLAASPVWVPPISPNTMSILGELMTAPGATGNLVPDAMLAAIAIEHGLTIVTADSDFARFPVSVLNPLL</sequence>
<dbReference type="SUPFAM" id="SSF88723">
    <property type="entry name" value="PIN domain-like"/>
    <property type="match status" value="1"/>
</dbReference>